<dbReference type="PROSITE" id="PS01209">
    <property type="entry name" value="LDLRA_1"/>
    <property type="match status" value="2"/>
</dbReference>
<dbReference type="InterPro" id="IPR043504">
    <property type="entry name" value="Peptidase_S1_PA_chymotrypsin"/>
</dbReference>
<dbReference type="FunFam" id="4.10.400.10:FF:000065">
    <property type="entry name" value="Transmembrane protease serine 7"/>
    <property type="match status" value="1"/>
</dbReference>
<dbReference type="FunFam" id="4.10.400.10:FF:000253">
    <property type="entry name" value="Modular serine protease"/>
    <property type="match status" value="1"/>
</dbReference>
<feature type="disulfide bond" evidence="3">
    <location>
        <begin position="175"/>
        <end position="193"/>
    </location>
</feature>
<reference evidence="9" key="1">
    <citation type="submission" date="2025-08" db="UniProtKB">
        <authorList>
            <consortium name="RefSeq"/>
        </authorList>
    </citation>
    <scope>IDENTIFICATION</scope>
    <source>
        <strain evidence="9">14028-0561.14</strain>
        <tissue evidence="9">Whole fly</tissue>
    </source>
</reference>
<dbReference type="Gene3D" id="2.10.70.10">
    <property type="entry name" value="Complement Module, domain 1"/>
    <property type="match status" value="2"/>
</dbReference>
<dbReference type="PROSITE" id="PS50240">
    <property type="entry name" value="TRYPSIN_DOM"/>
    <property type="match status" value="1"/>
</dbReference>
<feature type="domain" description="Peptidase S1" evidence="6">
    <location>
        <begin position="372"/>
        <end position="624"/>
    </location>
</feature>
<evidence type="ECO:0000259" key="7">
    <source>
        <dbReference type="PROSITE" id="PS50923"/>
    </source>
</evidence>
<dbReference type="RefSeq" id="XP_017026923.1">
    <property type="nucleotide sequence ID" value="XM_017171434.3"/>
</dbReference>
<keyword evidence="9" id="KW-0378">Hydrolase</keyword>
<evidence type="ECO:0000256" key="3">
    <source>
        <dbReference type="PROSITE-ProRule" id="PRU00124"/>
    </source>
</evidence>
<evidence type="ECO:0000256" key="5">
    <source>
        <dbReference type="SAM" id="SignalP"/>
    </source>
</evidence>
<feature type="disulfide bond" evidence="3">
    <location>
        <begin position="71"/>
        <end position="83"/>
    </location>
</feature>
<evidence type="ECO:0000256" key="2">
    <source>
        <dbReference type="ARBA" id="ARBA00023180"/>
    </source>
</evidence>
<dbReference type="InterPro" id="IPR018114">
    <property type="entry name" value="TRYPSIN_HIS"/>
</dbReference>
<dbReference type="SMART" id="SM00032">
    <property type="entry name" value="CCP"/>
    <property type="match status" value="2"/>
</dbReference>
<dbReference type="InterPro" id="IPR023415">
    <property type="entry name" value="LDLR_class-A_CS"/>
</dbReference>
<feature type="disulfide bond" evidence="3">
    <location>
        <begin position="168"/>
        <end position="180"/>
    </location>
</feature>
<dbReference type="Gene3D" id="2.40.10.10">
    <property type="entry name" value="Trypsin-like serine proteases"/>
    <property type="match status" value="1"/>
</dbReference>
<dbReference type="Pfam" id="PF00057">
    <property type="entry name" value="Ldl_recept_a"/>
    <property type="match status" value="4"/>
</dbReference>
<evidence type="ECO:0000256" key="1">
    <source>
        <dbReference type="ARBA" id="ARBA00023157"/>
    </source>
</evidence>
<dbReference type="InterPro" id="IPR001254">
    <property type="entry name" value="Trypsin_dom"/>
</dbReference>
<keyword evidence="2" id="KW-0325">Glycoprotein</keyword>
<feature type="disulfide bond" evidence="3">
    <location>
        <begin position="28"/>
        <end position="40"/>
    </location>
</feature>
<keyword evidence="9" id="KW-0645">Protease</keyword>
<keyword evidence="4" id="KW-0768">Sushi</keyword>
<feature type="disulfide bond" evidence="3">
    <location>
        <begin position="124"/>
        <end position="136"/>
    </location>
</feature>
<dbReference type="SUPFAM" id="SSF57424">
    <property type="entry name" value="LDL receptor-like module"/>
    <property type="match status" value="4"/>
</dbReference>
<evidence type="ECO:0000256" key="4">
    <source>
        <dbReference type="PROSITE-ProRule" id="PRU00302"/>
    </source>
</evidence>
<feature type="signal peptide" evidence="5">
    <location>
        <begin position="1"/>
        <end position="26"/>
    </location>
</feature>
<dbReference type="Pfam" id="PF00084">
    <property type="entry name" value="Sushi"/>
    <property type="match status" value="2"/>
</dbReference>
<dbReference type="GO" id="GO:0004252">
    <property type="term" value="F:serine-type endopeptidase activity"/>
    <property type="evidence" value="ECO:0007669"/>
    <property type="project" value="InterPro"/>
</dbReference>
<dbReference type="AlphaFoldDB" id="A0A6P4IX58"/>
<dbReference type="InterPro" id="IPR002172">
    <property type="entry name" value="LDrepeatLR_classA_rpt"/>
</dbReference>
<dbReference type="SUPFAM" id="SSF57535">
    <property type="entry name" value="Complement control module/SCR domain"/>
    <property type="match status" value="2"/>
</dbReference>
<feature type="disulfide bond" evidence="3">
    <location>
        <begin position="78"/>
        <end position="96"/>
    </location>
</feature>
<dbReference type="Pfam" id="PF00089">
    <property type="entry name" value="Trypsin"/>
    <property type="match status" value="1"/>
</dbReference>
<keyword evidence="8" id="KW-1185">Reference proteome</keyword>
<keyword evidence="1 3" id="KW-1015">Disulfide bond</keyword>
<dbReference type="Gene3D" id="4.10.400.10">
    <property type="entry name" value="Low-density Lipoprotein Receptor"/>
    <property type="match status" value="4"/>
</dbReference>
<sequence>MQLKSGLTRGLLFLCAISFRIGAILAECEDTQFECDNGSCISSYNVCDGDKNCPDGSDETALTCISQREHCNKPFFQCAYGGCVIGTAGCNGVQECADGSDETRLRCGNTDDKNQFERRIQGNCQEDEFKCPSGICLDKTTFLCNGKDDCADGSAFDESVELCGHIYCPQYSFKCGTGSCIAGSMKCNGVNDCHDGSDEAPLLCNTTRKISSPVPVTVEIPQSQEGCPLPLGDERPIIKGTGGRILTGPITHGLVKFSCERGHVLEGDTSSYCANRKWGNSLIPKCVKYCNSTGEFEGYSTNALCTYAGQRVDCKKPYHPPGTEVQFVCANGFKADGPLPDMKCMRGGYWNRQRQRCQQECGQIATPTKSFSANGYTINNTVVPWHVGLYVWHNERDYHFQCGGSLLTPDLIITAAHCVYNEGTRLPYSFDTFQVIAAKYYRNYNDTTPDDQIRNVTFIDIARGYKGRIEDFYQDLALLTLNEPFELSHVIRPICVKFVSFAEKESVTDDRQGKFAGWSIEDRHELQFVPAVSKANILCRQSLRDIKSDKFCIFTQGKSLACQGDSGGGFTAVQETLEFSGRSSTRHFLFGVISNAPNADQCAHSLTVLTNVQHFEDMILSAMSKSVNTRS</sequence>
<keyword evidence="5" id="KW-0732">Signal</keyword>
<dbReference type="GO" id="GO:0006508">
    <property type="term" value="P:proteolysis"/>
    <property type="evidence" value="ECO:0007669"/>
    <property type="project" value="InterPro"/>
</dbReference>
<dbReference type="PRINTS" id="PR00261">
    <property type="entry name" value="LDLRECEPTOR"/>
</dbReference>
<feature type="domain" description="Sushi" evidence="7">
    <location>
        <begin position="288"/>
        <end position="359"/>
    </location>
</feature>
<evidence type="ECO:0000313" key="8">
    <source>
        <dbReference type="Proteomes" id="UP001652661"/>
    </source>
</evidence>
<feature type="chain" id="PRO_5028431644" evidence="5">
    <location>
        <begin position="27"/>
        <end position="631"/>
    </location>
</feature>
<dbReference type="InterPro" id="IPR035976">
    <property type="entry name" value="Sushi/SCR/CCP_sf"/>
</dbReference>
<protein>
    <submittedName>
        <fullName evidence="9">Modular serine protease</fullName>
    </submittedName>
</protein>
<gene>
    <name evidence="9" type="primary">modSP</name>
</gene>
<evidence type="ECO:0000313" key="9">
    <source>
        <dbReference type="RefSeq" id="XP_017026923.1"/>
    </source>
</evidence>
<dbReference type="InterPro" id="IPR009003">
    <property type="entry name" value="Peptidase_S1_PA"/>
</dbReference>
<dbReference type="PANTHER" id="PTHR24252">
    <property type="entry name" value="ACROSIN-RELATED"/>
    <property type="match status" value="1"/>
</dbReference>
<dbReference type="InterPro" id="IPR036055">
    <property type="entry name" value="LDL_receptor-like_sf"/>
</dbReference>
<name>A0A6P4IX58_DROKI</name>
<dbReference type="InterPro" id="IPR000436">
    <property type="entry name" value="Sushi_SCR_CCP_dom"/>
</dbReference>
<evidence type="ECO:0000259" key="6">
    <source>
        <dbReference type="PROSITE" id="PS50240"/>
    </source>
</evidence>
<accession>A0A6P4IX58</accession>
<comment type="caution">
    <text evidence="4">Lacks conserved residue(s) required for the propagation of feature annotation.</text>
</comment>
<dbReference type="SMART" id="SM00192">
    <property type="entry name" value="LDLa"/>
    <property type="match status" value="4"/>
</dbReference>
<dbReference type="PROSITE" id="PS00134">
    <property type="entry name" value="TRYPSIN_HIS"/>
    <property type="match status" value="1"/>
</dbReference>
<dbReference type="SUPFAM" id="SSF50494">
    <property type="entry name" value="Trypsin-like serine proteases"/>
    <property type="match status" value="1"/>
</dbReference>
<dbReference type="PROSITE" id="PS50068">
    <property type="entry name" value="LDLRA_2"/>
    <property type="match status" value="4"/>
</dbReference>
<dbReference type="PROSITE" id="PS50923">
    <property type="entry name" value="SUSHI"/>
    <property type="match status" value="1"/>
</dbReference>
<dbReference type="CDD" id="cd00112">
    <property type="entry name" value="LDLa"/>
    <property type="match status" value="4"/>
</dbReference>
<feature type="disulfide bond" evidence="3">
    <location>
        <begin position="35"/>
        <end position="53"/>
    </location>
</feature>
<dbReference type="Proteomes" id="UP001652661">
    <property type="component" value="Chromosome 3R"/>
</dbReference>
<dbReference type="SMART" id="SM00020">
    <property type="entry name" value="Tryp_SPc"/>
    <property type="match status" value="1"/>
</dbReference>
<proteinExistence type="predicted"/>
<dbReference type="OrthoDB" id="2019384at2759"/>
<dbReference type="PANTHER" id="PTHR24252:SF7">
    <property type="entry name" value="HYALIN"/>
    <property type="match status" value="1"/>
</dbReference>
<organism evidence="8 9">
    <name type="scientific">Drosophila kikkawai</name>
    <name type="common">Fruit fly</name>
    <dbReference type="NCBI Taxonomy" id="30033"/>
    <lineage>
        <taxon>Eukaryota</taxon>
        <taxon>Metazoa</taxon>
        <taxon>Ecdysozoa</taxon>
        <taxon>Arthropoda</taxon>
        <taxon>Hexapoda</taxon>
        <taxon>Insecta</taxon>
        <taxon>Pterygota</taxon>
        <taxon>Neoptera</taxon>
        <taxon>Endopterygota</taxon>
        <taxon>Diptera</taxon>
        <taxon>Brachycera</taxon>
        <taxon>Muscomorpha</taxon>
        <taxon>Ephydroidea</taxon>
        <taxon>Drosophilidae</taxon>
        <taxon>Drosophila</taxon>
        <taxon>Sophophora</taxon>
    </lineage>
</organism>